<dbReference type="Pfam" id="PF01223">
    <property type="entry name" value="Endonuclease_NS"/>
    <property type="match status" value="1"/>
</dbReference>
<dbReference type="Pfam" id="PF13365">
    <property type="entry name" value="Trypsin_2"/>
    <property type="match status" value="1"/>
</dbReference>
<evidence type="ECO:0000259" key="8">
    <source>
        <dbReference type="SMART" id="SM00477"/>
    </source>
</evidence>
<evidence type="ECO:0000313" key="10">
    <source>
        <dbReference type="EMBL" id="MDQ0304498.1"/>
    </source>
</evidence>
<reference evidence="10 11" key="1">
    <citation type="submission" date="2023-07" db="EMBL/GenBank/DDBJ databases">
        <title>Genomic Encyclopedia of Type Strains, Phase IV (KMG-IV): sequencing the most valuable type-strain genomes for metagenomic binning, comparative biology and taxonomic classification.</title>
        <authorList>
            <person name="Goeker M."/>
        </authorList>
    </citation>
    <scope>NUCLEOTIDE SEQUENCE [LARGE SCALE GENOMIC DNA]</scope>
    <source>
        <strain evidence="10 11">DSM 2457</strain>
    </source>
</reference>
<keyword evidence="3" id="KW-0732">Signal</keyword>
<feature type="region of interest" description="Disordered" evidence="7">
    <location>
        <begin position="351"/>
        <end position="378"/>
    </location>
</feature>
<evidence type="ECO:0000256" key="1">
    <source>
        <dbReference type="ARBA" id="ARBA00008764"/>
    </source>
</evidence>
<keyword evidence="4 6" id="KW-0378">Hydrolase</keyword>
<evidence type="ECO:0000256" key="5">
    <source>
        <dbReference type="ARBA" id="ARBA00022825"/>
    </source>
</evidence>
<dbReference type="PRINTS" id="PR00839">
    <property type="entry name" value="V8PROTEASE"/>
</dbReference>
<dbReference type="SUPFAM" id="SSF50494">
    <property type="entry name" value="Trypsin-like serine proteases"/>
    <property type="match status" value="1"/>
</dbReference>
<comment type="similarity">
    <text evidence="1 6">Belongs to the peptidase S1B family.</text>
</comment>
<dbReference type="InterPro" id="IPR044925">
    <property type="entry name" value="His-Me_finger_sf"/>
</dbReference>
<keyword evidence="10" id="KW-0255">Endonuclease</keyword>
<dbReference type="InterPro" id="IPR001604">
    <property type="entry name" value="Endo_G_ENPP1-like_dom"/>
</dbReference>
<dbReference type="InterPro" id="IPR040255">
    <property type="entry name" value="Non-specific_endonuclease"/>
</dbReference>
<evidence type="ECO:0000256" key="2">
    <source>
        <dbReference type="ARBA" id="ARBA00022670"/>
    </source>
</evidence>
<feature type="domain" description="DNA/RNA non-specific endonuclease/pyrophosphatase/phosphodiesterase" evidence="9">
    <location>
        <begin position="469"/>
        <end position="709"/>
    </location>
</feature>
<comment type="caution">
    <text evidence="10">The sequence shown here is derived from an EMBL/GenBank/DDBJ whole genome shotgun (WGS) entry which is preliminary data.</text>
</comment>
<evidence type="ECO:0000259" key="9">
    <source>
        <dbReference type="SMART" id="SM00892"/>
    </source>
</evidence>
<dbReference type="PANTHER" id="PTHR13966">
    <property type="entry name" value="ENDONUCLEASE RELATED"/>
    <property type="match status" value="1"/>
</dbReference>
<dbReference type="EC" id="3.4.21.-" evidence="6"/>
<protein>
    <recommendedName>
        <fullName evidence="6">Serine protease</fullName>
        <ecNumber evidence="6">3.4.21.-</ecNumber>
    </recommendedName>
</protein>
<dbReference type="SMART" id="SM00477">
    <property type="entry name" value="NUC"/>
    <property type="match status" value="1"/>
</dbReference>
<dbReference type="EMBL" id="JAUSUI010000008">
    <property type="protein sequence ID" value="MDQ0304498.1"/>
    <property type="molecule type" value="Genomic_DNA"/>
</dbReference>
<dbReference type="RefSeq" id="WP_307021759.1">
    <property type="nucleotide sequence ID" value="NZ_JAUSUI010000008.1"/>
</dbReference>
<name>A0ABU0BF79_9HYPH</name>
<dbReference type="Gene3D" id="3.40.570.10">
    <property type="entry name" value="Extracellular Endonuclease, subunit A"/>
    <property type="match status" value="1"/>
</dbReference>
<keyword evidence="2 6" id="KW-0645">Protease</keyword>
<keyword evidence="10" id="KW-0540">Nuclease</keyword>
<proteinExistence type="inferred from homology"/>
<evidence type="ECO:0000256" key="6">
    <source>
        <dbReference type="RuleBase" id="RU004296"/>
    </source>
</evidence>
<dbReference type="GO" id="GO:0004519">
    <property type="term" value="F:endonuclease activity"/>
    <property type="evidence" value="ECO:0007669"/>
    <property type="project" value="UniProtKB-KW"/>
</dbReference>
<dbReference type="SMART" id="SM00892">
    <property type="entry name" value="Endonuclease_NS"/>
    <property type="match status" value="1"/>
</dbReference>
<feature type="compositionally biased region" description="Low complexity" evidence="7">
    <location>
        <begin position="367"/>
        <end position="378"/>
    </location>
</feature>
<feature type="domain" description="ENPP1-3/EXOG-like endonuclease/phosphodiesterase" evidence="8">
    <location>
        <begin position="470"/>
        <end position="709"/>
    </location>
</feature>
<keyword evidence="5 6" id="KW-0720">Serine protease</keyword>
<dbReference type="InterPro" id="IPR009003">
    <property type="entry name" value="Peptidase_S1_PA"/>
</dbReference>
<sequence length="741" mass="79251">MSSFATKRLVDYLKLISEREGGLEALMPEPGVLENTDSPKVEQARAGLKKILVGNHDLNAGEQDGLEAIVVPGKRPAIDIVEGDFLIMDPLWRHLDADAALHAHIKACIPSIGRIELPGHPTAPYGGTGFVVGKGLLMTNRHVAGIFADGVGETGIRMKPGLRAGVDFRRERDQPAGQVLEVRRVRMVHPYWDMALLEVDGLPDAIKPLKLSLADTTADTKQDVVVIGYPAFDPRNARDVQDSTFGGVYGVKRLQPGWIHGRRETASFGKLVPAAAHDCSTLGGNSGSAVIDPRTGEVLALHFGGRYLTMNYGVPAFELARDGRVVSAGVNFAGTASGGTAPWSGWWDGESAVAAGNGATPPPASPNPAAAASASTGTVRAGGGEVTVEIPLQITVRLGIPAGAAVGAVEALAPDVADQTEKLVEPWHDGEYSNRRGYDPGFLGIAVPMPDARDPGKLAPVNGGGTELRYQNFSLRMHAARRIALVTAANVTAERALKEPERGRDYGRKVLGELTKSDQEKWFPDPRIDPAHQLSDAFFTRDGGMFDKGHIVRRDDVAWGATYDLLKRANGDTFHVTNCSPQVAGFNQSARGEDNWGDLENHVLSQASSERLCVFAGPVLTRADQVFIGVGGPRVKIRVQIPARFWKVIVARVEDGIASYGFVLEQDLTDLPPGEEEFIVPENFSRKMVPLFEIERAAGVVFAPEVREADQYADASGAELAMCAGVTQVSELPGVADHPAA</sequence>
<evidence type="ECO:0000256" key="3">
    <source>
        <dbReference type="ARBA" id="ARBA00022729"/>
    </source>
</evidence>
<evidence type="ECO:0000313" key="11">
    <source>
        <dbReference type="Proteomes" id="UP001224682"/>
    </source>
</evidence>
<dbReference type="InterPro" id="IPR044929">
    <property type="entry name" value="DNA/RNA_non-sp_Endonuclease_sf"/>
</dbReference>
<dbReference type="InterPro" id="IPR043504">
    <property type="entry name" value="Peptidase_S1_PA_chymotrypsin"/>
</dbReference>
<dbReference type="Proteomes" id="UP001224682">
    <property type="component" value="Unassembled WGS sequence"/>
</dbReference>
<keyword evidence="11" id="KW-1185">Reference proteome</keyword>
<evidence type="ECO:0000256" key="7">
    <source>
        <dbReference type="SAM" id="MobiDB-lite"/>
    </source>
</evidence>
<accession>A0ABU0BF79</accession>
<gene>
    <name evidence="10" type="ORF">J2S75_003543</name>
</gene>
<evidence type="ECO:0000256" key="4">
    <source>
        <dbReference type="ARBA" id="ARBA00022801"/>
    </source>
</evidence>
<dbReference type="Gene3D" id="2.40.10.10">
    <property type="entry name" value="Trypsin-like serine proteases"/>
    <property type="match status" value="2"/>
</dbReference>
<dbReference type="InterPro" id="IPR008256">
    <property type="entry name" value="Peptidase_S1B"/>
</dbReference>
<dbReference type="InterPro" id="IPR020821">
    <property type="entry name" value="ENPP1-3/EXOG-like_nuc-like"/>
</dbReference>
<organism evidence="10 11">
    <name type="scientific">Ancylobacter polymorphus</name>
    <dbReference type="NCBI Taxonomy" id="223390"/>
    <lineage>
        <taxon>Bacteria</taxon>
        <taxon>Pseudomonadati</taxon>
        <taxon>Pseudomonadota</taxon>
        <taxon>Alphaproteobacteria</taxon>
        <taxon>Hyphomicrobiales</taxon>
        <taxon>Xanthobacteraceae</taxon>
        <taxon>Ancylobacter</taxon>
    </lineage>
</organism>
<dbReference type="PANTHER" id="PTHR13966:SF5">
    <property type="entry name" value="ENDONUCLEASE G, MITOCHONDRIAL"/>
    <property type="match status" value="1"/>
</dbReference>
<dbReference type="SUPFAM" id="SSF54060">
    <property type="entry name" value="His-Me finger endonucleases"/>
    <property type="match status" value="1"/>
</dbReference>